<dbReference type="RefSeq" id="WP_079565375.1">
    <property type="nucleotide sequence ID" value="NZ_LT670818.1"/>
</dbReference>
<dbReference type="AlphaFoldDB" id="A0A1M5ICW5"/>
<gene>
    <name evidence="1" type="ORF">SAMN05444169_1459</name>
</gene>
<protein>
    <submittedName>
        <fullName evidence="1">Uncharacterized protein</fullName>
    </submittedName>
</protein>
<dbReference type="OrthoDB" id="893065at2"/>
<evidence type="ECO:0000313" key="1">
    <source>
        <dbReference type="EMBL" id="SHG25740.1"/>
    </source>
</evidence>
<proteinExistence type="predicted"/>
<sequence>MPPPPADFSFRIVFKKGQGDPRRIFDAASELIDGFEQLDQAVAGSVDVRLQPVMVLDDIKAGSIRVLLSSLLKKIDEAKLVAALDSLQDGKRLLGPKDKLMLEAPGHKTYDVDLTKTWDPSEIIPLDKTTTEKHSEGEIILTIRKPDMVGNSKWQFARGKFPVFAKITDEDWLSKFHNRKVKGLHSGDAMRCKVRFTYIFDDKGTMIEEQIEITKVIEIIEGSGGEQLPIPL</sequence>
<evidence type="ECO:0000313" key="2">
    <source>
        <dbReference type="Proteomes" id="UP000190675"/>
    </source>
</evidence>
<dbReference type="EMBL" id="LT670818">
    <property type="protein sequence ID" value="SHG25740.1"/>
    <property type="molecule type" value="Genomic_DNA"/>
</dbReference>
<accession>A0A1M5ICW5</accession>
<name>A0A1M5ICW5_9BRAD</name>
<reference evidence="1 2" key="1">
    <citation type="submission" date="2016-11" db="EMBL/GenBank/DDBJ databases">
        <authorList>
            <person name="Jaros S."/>
            <person name="Januszkiewicz K."/>
            <person name="Wedrychowicz H."/>
        </authorList>
    </citation>
    <scope>NUCLEOTIDE SEQUENCE [LARGE SCALE GENOMIC DNA]</scope>
    <source>
        <strain evidence="1 2">GAS242</strain>
    </source>
</reference>
<dbReference type="Proteomes" id="UP000190675">
    <property type="component" value="Chromosome I"/>
</dbReference>
<organism evidence="1 2">
    <name type="scientific">Bradyrhizobium erythrophlei</name>
    <dbReference type="NCBI Taxonomy" id="1437360"/>
    <lineage>
        <taxon>Bacteria</taxon>
        <taxon>Pseudomonadati</taxon>
        <taxon>Pseudomonadota</taxon>
        <taxon>Alphaproteobacteria</taxon>
        <taxon>Hyphomicrobiales</taxon>
        <taxon>Nitrobacteraceae</taxon>
        <taxon>Bradyrhizobium</taxon>
    </lineage>
</organism>